<accession>A0A6G8FIC3</accession>
<dbReference type="InterPro" id="IPR041497">
    <property type="entry name" value="Thump-like"/>
</dbReference>
<organism evidence="2 3">
    <name type="scientific">Leucobacter insecticola</name>
    <dbReference type="NCBI Taxonomy" id="2714934"/>
    <lineage>
        <taxon>Bacteria</taxon>
        <taxon>Bacillati</taxon>
        <taxon>Actinomycetota</taxon>
        <taxon>Actinomycetes</taxon>
        <taxon>Micrococcales</taxon>
        <taxon>Microbacteriaceae</taxon>
        <taxon>Leucobacter</taxon>
    </lineage>
</organism>
<dbReference type="Pfam" id="PF18096">
    <property type="entry name" value="Thump_like"/>
    <property type="match status" value="1"/>
</dbReference>
<dbReference type="KEGG" id="lins:G7067_06265"/>
<dbReference type="Gene3D" id="3.40.50.150">
    <property type="entry name" value="Vaccinia Virus protein VP39"/>
    <property type="match status" value="1"/>
</dbReference>
<keyword evidence="3" id="KW-1185">Reference proteome</keyword>
<dbReference type="InterPro" id="IPR029063">
    <property type="entry name" value="SAM-dependent_MTases_sf"/>
</dbReference>
<evidence type="ECO:0000313" key="3">
    <source>
        <dbReference type="Proteomes" id="UP000501387"/>
    </source>
</evidence>
<dbReference type="RefSeq" id="WP_166322818.1">
    <property type="nucleotide sequence ID" value="NZ_CP049934.1"/>
</dbReference>
<dbReference type="Proteomes" id="UP000501387">
    <property type="component" value="Chromosome"/>
</dbReference>
<gene>
    <name evidence="2" type="ORF">G7067_06265</name>
</gene>
<keyword evidence="2" id="KW-0489">Methyltransferase</keyword>
<dbReference type="AlphaFoldDB" id="A0A6G8FIC3"/>
<keyword evidence="2" id="KW-0808">Transferase</keyword>
<protein>
    <submittedName>
        <fullName evidence="2">SAM-dependent methyltransferase</fullName>
    </submittedName>
</protein>
<dbReference type="SUPFAM" id="SSF53335">
    <property type="entry name" value="S-adenosyl-L-methionine-dependent methyltransferases"/>
    <property type="match status" value="1"/>
</dbReference>
<dbReference type="GO" id="GO:0032259">
    <property type="term" value="P:methylation"/>
    <property type="evidence" value="ECO:0007669"/>
    <property type="project" value="UniProtKB-KW"/>
</dbReference>
<dbReference type="GO" id="GO:0008168">
    <property type="term" value="F:methyltransferase activity"/>
    <property type="evidence" value="ECO:0007669"/>
    <property type="project" value="UniProtKB-KW"/>
</dbReference>
<feature type="domain" description="THUMP-like" evidence="1">
    <location>
        <begin position="334"/>
        <end position="406"/>
    </location>
</feature>
<name>A0A6G8FIC3_9MICO</name>
<evidence type="ECO:0000313" key="2">
    <source>
        <dbReference type="EMBL" id="QIM16114.1"/>
    </source>
</evidence>
<evidence type="ECO:0000259" key="1">
    <source>
        <dbReference type="Pfam" id="PF18096"/>
    </source>
</evidence>
<dbReference type="EMBL" id="CP049934">
    <property type="protein sequence ID" value="QIM16114.1"/>
    <property type="molecule type" value="Genomic_DNA"/>
</dbReference>
<proteinExistence type="predicted"/>
<sequence length="407" mass="43613">MPNSQILPGWDALSTERGLTVLEWASAQRIEGRSMAELNSALRRQELSPDEVAAILTQVGLRNKAAAKFGALASQLLFTQAGLEQASRARVSAHHAERFRAAGCARVADLGCGLGSESIALLEAGITPLPVELDPLTARFAAHNLRVASGQAGLPAPSVRVGDAELLGAANADGVFLDPARRTAGHRDTRRVTSPDDYSPSLTFAFGFASLLPTGIKLGPGFDRELIPDSAEAQWVSVDGQVVEMGLWFGAAAREGIRRSALVLRGESDSFELTAPGDTADVEVQALGEYLYEPDGAVIRARLIGELARRIDAGMLSEGIAYMTSNRHVWTPFAQAFRILEVLPAKEKELRRALSDRGIGSLEIKKRGANVDPAALRTRLKLRGENHATLFLTRVGDAHTALLAERC</sequence>
<reference evidence="2 3" key="1">
    <citation type="submission" date="2020-03" db="EMBL/GenBank/DDBJ databases">
        <title>Leucobacter sp. nov., isolated from beetles.</title>
        <authorList>
            <person name="Hyun D.-W."/>
            <person name="Bae J.-W."/>
        </authorList>
    </citation>
    <scope>NUCLEOTIDE SEQUENCE [LARGE SCALE GENOMIC DNA]</scope>
    <source>
        <strain evidence="2 3">HDW9B</strain>
    </source>
</reference>